<dbReference type="PANTHER" id="PTHR19384">
    <property type="entry name" value="NITRIC OXIDE SYNTHASE-RELATED"/>
    <property type="match status" value="1"/>
</dbReference>
<sequence length="199" mass="22561">MGAQGDFVILYGSHTGQAESIAKLIKERAEILGLQPRLYTLDENEKQYHLEKEPFAVIVVSSTGDGDAPENAARFVRRLMRKSLERNLLEDLDYALLGLGDSNYSTFQGVPKKIDTQLKYLGATPIIETGHADDQVGLVTEQCFLEFAQFLTTNWGRREFREFFVSCMVTAWRKFVRVIAMLRLNYCKKKTPNAEVASN</sequence>
<dbReference type="InterPro" id="IPR029039">
    <property type="entry name" value="Flavoprotein-like_sf"/>
</dbReference>
<dbReference type="Pfam" id="PF00258">
    <property type="entry name" value="Flavodoxin_1"/>
    <property type="match status" value="1"/>
</dbReference>
<protein>
    <submittedName>
        <fullName evidence="3">Flavodoxin</fullName>
    </submittedName>
</protein>
<keyword evidence="1" id="KW-0285">Flavoprotein</keyword>
<evidence type="ECO:0000259" key="2">
    <source>
        <dbReference type="PROSITE" id="PS50902"/>
    </source>
</evidence>
<gene>
    <name evidence="3" type="ORF">ANCDUO_23780</name>
</gene>
<dbReference type="GO" id="GO:0010181">
    <property type="term" value="F:FMN binding"/>
    <property type="evidence" value="ECO:0007669"/>
    <property type="project" value="InterPro"/>
</dbReference>
<dbReference type="PROSITE" id="PS50902">
    <property type="entry name" value="FLAVODOXIN_LIKE"/>
    <property type="match status" value="1"/>
</dbReference>
<dbReference type="SUPFAM" id="SSF52218">
    <property type="entry name" value="Flavoproteins"/>
    <property type="match status" value="1"/>
</dbReference>
<dbReference type="Proteomes" id="UP000054047">
    <property type="component" value="Unassembled WGS sequence"/>
</dbReference>
<dbReference type="InterPro" id="IPR008254">
    <property type="entry name" value="Flavodoxin/NO_synth"/>
</dbReference>
<reference evidence="3 4" key="1">
    <citation type="submission" date="2013-12" db="EMBL/GenBank/DDBJ databases">
        <title>Draft genome of the parsitic nematode Ancylostoma duodenale.</title>
        <authorList>
            <person name="Mitreva M."/>
        </authorList>
    </citation>
    <scope>NUCLEOTIDE SEQUENCE [LARGE SCALE GENOMIC DNA]</scope>
    <source>
        <strain evidence="3 4">Zhejiang</strain>
    </source>
</reference>
<dbReference type="PANTHER" id="PTHR19384:SF84">
    <property type="entry name" value="METHIONINE SYNTHASE REDUCTASE"/>
    <property type="match status" value="1"/>
</dbReference>
<keyword evidence="4" id="KW-1185">Reference proteome</keyword>
<dbReference type="Gene3D" id="3.40.50.360">
    <property type="match status" value="1"/>
</dbReference>
<proteinExistence type="predicted"/>
<dbReference type="GO" id="GO:0050660">
    <property type="term" value="F:flavin adenine dinucleotide binding"/>
    <property type="evidence" value="ECO:0007669"/>
    <property type="project" value="TreeGrafter"/>
</dbReference>
<accession>A0A0C2FHE0</accession>
<dbReference type="GO" id="GO:0009086">
    <property type="term" value="P:methionine biosynthetic process"/>
    <property type="evidence" value="ECO:0007669"/>
    <property type="project" value="TreeGrafter"/>
</dbReference>
<organism evidence="3 4">
    <name type="scientific">Ancylostoma duodenale</name>
    <dbReference type="NCBI Taxonomy" id="51022"/>
    <lineage>
        <taxon>Eukaryota</taxon>
        <taxon>Metazoa</taxon>
        <taxon>Ecdysozoa</taxon>
        <taxon>Nematoda</taxon>
        <taxon>Chromadorea</taxon>
        <taxon>Rhabditida</taxon>
        <taxon>Rhabditina</taxon>
        <taxon>Rhabditomorpha</taxon>
        <taxon>Strongyloidea</taxon>
        <taxon>Ancylostomatidae</taxon>
        <taxon>Ancylostomatinae</taxon>
        <taxon>Ancylostoma</taxon>
    </lineage>
</organism>
<dbReference type="GO" id="GO:0050667">
    <property type="term" value="P:homocysteine metabolic process"/>
    <property type="evidence" value="ECO:0007669"/>
    <property type="project" value="TreeGrafter"/>
</dbReference>
<dbReference type="OrthoDB" id="1856718at2759"/>
<evidence type="ECO:0000313" key="4">
    <source>
        <dbReference type="Proteomes" id="UP000054047"/>
    </source>
</evidence>
<dbReference type="GO" id="GO:0030586">
    <property type="term" value="F:[methionine synthase] reductase (NADPH) activity"/>
    <property type="evidence" value="ECO:0007669"/>
    <property type="project" value="TreeGrafter"/>
</dbReference>
<dbReference type="GO" id="GO:0005829">
    <property type="term" value="C:cytosol"/>
    <property type="evidence" value="ECO:0007669"/>
    <property type="project" value="TreeGrafter"/>
</dbReference>
<dbReference type="PRINTS" id="PR00369">
    <property type="entry name" value="FLAVODOXIN"/>
</dbReference>
<dbReference type="FunFam" id="3.40.50.360:FF:000059">
    <property type="entry name" value="5-methyltetrahydrofolate-homocysteine methyltransferase reductase"/>
    <property type="match status" value="1"/>
</dbReference>
<evidence type="ECO:0000256" key="1">
    <source>
        <dbReference type="ARBA" id="ARBA00022630"/>
    </source>
</evidence>
<dbReference type="EMBL" id="KN769941">
    <property type="protein sequence ID" value="KIH46169.1"/>
    <property type="molecule type" value="Genomic_DNA"/>
</dbReference>
<name>A0A0C2FHE0_9BILA</name>
<dbReference type="AlphaFoldDB" id="A0A0C2FHE0"/>
<evidence type="ECO:0000313" key="3">
    <source>
        <dbReference type="EMBL" id="KIH46169.1"/>
    </source>
</evidence>
<dbReference type="InterPro" id="IPR001094">
    <property type="entry name" value="Flavdoxin-like"/>
</dbReference>
<feature type="domain" description="Flavodoxin-like" evidence="2">
    <location>
        <begin position="7"/>
        <end position="160"/>
    </location>
</feature>